<dbReference type="AlphaFoldDB" id="A0A1Z4KWE1"/>
<sequence length="152" mass="17054">MSCLISEFERCWYLSPPWGKQMPSVVVDLWERVYITATGTFSYCCGVVWQDDQLVYAVASNRNIAYLGKHEIIGTGQVQPTKLEKPAFAVGDRVLLRFSSHATKQRLVLGVVLVNNSWFYVVEMVSPALSPALGSPIRFPLVSEKDLVRVNT</sequence>
<keyword evidence="1" id="KW-0614">Plasmid</keyword>
<protein>
    <submittedName>
        <fullName evidence="1">Uncharacterized protein</fullName>
    </submittedName>
</protein>
<gene>
    <name evidence="1" type="ORF">NIES23_61020</name>
</gene>
<organism evidence="1 2">
    <name type="scientific">Trichormus variabilis NIES-23</name>
    <dbReference type="NCBI Taxonomy" id="1973479"/>
    <lineage>
        <taxon>Bacteria</taxon>
        <taxon>Bacillati</taxon>
        <taxon>Cyanobacteriota</taxon>
        <taxon>Cyanophyceae</taxon>
        <taxon>Nostocales</taxon>
        <taxon>Nostocaceae</taxon>
        <taxon>Trichormus</taxon>
    </lineage>
</organism>
<evidence type="ECO:0000313" key="2">
    <source>
        <dbReference type="Proteomes" id="UP000217507"/>
    </source>
</evidence>
<dbReference type="EMBL" id="AP018219">
    <property type="protein sequence ID" value="BAY73274.1"/>
    <property type="molecule type" value="Genomic_DNA"/>
</dbReference>
<dbReference type="InterPro" id="IPR009824">
    <property type="entry name" value="DUF1392"/>
</dbReference>
<reference evidence="1 2" key="1">
    <citation type="submission" date="2017-06" db="EMBL/GenBank/DDBJ databases">
        <title>Genome sequencing of cyanobaciteial culture collection at National Institute for Environmental Studies (NIES).</title>
        <authorList>
            <person name="Hirose Y."/>
            <person name="Shimura Y."/>
            <person name="Fujisawa T."/>
            <person name="Nakamura Y."/>
            <person name="Kawachi M."/>
        </authorList>
    </citation>
    <scope>NUCLEOTIDE SEQUENCE [LARGE SCALE GENOMIC DNA]</scope>
    <source>
        <strain evidence="1 2">NIES-23</strain>
        <plasmid evidence="2">Plasmid Plasmid3 dna</plasmid>
    </source>
</reference>
<accession>A0A1Z4KWE1</accession>
<dbReference type="Pfam" id="PF07154">
    <property type="entry name" value="DUF1392"/>
    <property type="match status" value="1"/>
</dbReference>
<evidence type="ECO:0000313" key="1">
    <source>
        <dbReference type="EMBL" id="BAY73274.1"/>
    </source>
</evidence>
<geneLocation type="plasmid" evidence="1">
    <name>plasmid3</name>
</geneLocation>
<name>A0A1Z4KWE1_ANAVA</name>
<proteinExistence type="predicted"/>
<dbReference type="Proteomes" id="UP000217507">
    <property type="component" value="Plasmid Plasmid3 dna"/>
</dbReference>